<sequence length="122" mass="13114">MPINYNVVQPRNESRNNSIGSNSVGGGGGGGGGLSRSPSLLAQFSNSWGSRSTSPTPSYFSNSLRRVSSNTSNNLLMPNQSIQNLYLEAHKPISKIILIKSVLHRSHRDYLVSIAIIFLGLG</sequence>
<organism evidence="2 3">
    <name type="scientific">Sarcoptes scabiei</name>
    <name type="common">Itch mite</name>
    <name type="synonym">Acarus scabiei</name>
    <dbReference type="NCBI Taxonomy" id="52283"/>
    <lineage>
        <taxon>Eukaryota</taxon>
        <taxon>Metazoa</taxon>
        <taxon>Ecdysozoa</taxon>
        <taxon>Arthropoda</taxon>
        <taxon>Chelicerata</taxon>
        <taxon>Arachnida</taxon>
        <taxon>Acari</taxon>
        <taxon>Acariformes</taxon>
        <taxon>Sarcoptiformes</taxon>
        <taxon>Astigmata</taxon>
        <taxon>Psoroptidia</taxon>
        <taxon>Sarcoptoidea</taxon>
        <taxon>Sarcoptidae</taxon>
        <taxon>Sarcoptinae</taxon>
        <taxon>Sarcoptes</taxon>
    </lineage>
</organism>
<protein>
    <submittedName>
        <fullName evidence="2">Uncharacterized protein</fullName>
    </submittedName>
</protein>
<evidence type="ECO:0000256" key="1">
    <source>
        <dbReference type="SAM" id="MobiDB-lite"/>
    </source>
</evidence>
<feature type="region of interest" description="Disordered" evidence="1">
    <location>
        <begin position="1"/>
        <end position="38"/>
    </location>
</feature>
<evidence type="ECO:0000313" key="2">
    <source>
        <dbReference type="EMBL" id="KPM05296.1"/>
    </source>
</evidence>
<dbReference type="EMBL" id="JXLN01010191">
    <property type="protein sequence ID" value="KPM05296.1"/>
    <property type="molecule type" value="Genomic_DNA"/>
</dbReference>
<gene>
    <name evidence="2" type="ORF">QR98_0037570</name>
</gene>
<evidence type="ECO:0000313" key="3">
    <source>
        <dbReference type="Proteomes" id="UP000616769"/>
    </source>
</evidence>
<reference evidence="2 3" key="1">
    <citation type="journal article" date="2015" name="Parasit. Vectors">
        <title>Draft genome of the scabies mite.</title>
        <authorList>
            <person name="Rider S.D.Jr."/>
            <person name="Morgan M.S."/>
            <person name="Arlian L.G."/>
        </authorList>
    </citation>
    <scope>NUCLEOTIDE SEQUENCE [LARGE SCALE GENOMIC DNA]</scope>
    <source>
        <strain evidence="2">Arlian Lab</strain>
    </source>
</reference>
<dbReference type="AlphaFoldDB" id="A0A132A2N5"/>
<accession>A0A132A2N5</accession>
<dbReference type="OrthoDB" id="6515079at2759"/>
<dbReference type="VEuPathDB" id="VectorBase:SSCA003510"/>
<name>A0A132A2N5_SARSC</name>
<comment type="caution">
    <text evidence="2">The sequence shown here is derived from an EMBL/GenBank/DDBJ whole genome shotgun (WGS) entry which is preliminary data.</text>
</comment>
<feature type="compositionally biased region" description="Gly residues" evidence="1">
    <location>
        <begin position="23"/>
        <end position="34"/>
    </location>
</feature>
<proteinExistence type="predicted"/>
<dbReference type="Proteomes" id="UP000616769">
    <property type="component" value="Unassembled WGS sequence"/>
</dbReference>
<feature type="compositionally biased region" description="Polar residues" evidence="1">
    <location>
        <begin position="1"/>
        <end position="11"/>
    </location>
</feature>